<dbReference type="NCBIfam" id="TIGR02823">
    <property type="entry name" value="oxido_YhdH"/>
    <property type="match status" value="1"/>
</dbReference>
<dbReference type="RefSeq" id="WP_307335796.1">
    <property type="nucleotide sequence ID" value="NZ_JAUSUQ010000002.1"/>
</dbReference>
<accession>A0ABU0CRD2</accession>
<dbReference type="SUPFAM" id="SSF50129">
    <property type="entry name" value="GroES-like"/>
    <property type="match status" value="1"/>
</dbReference>
<dbReference type="InterPro" id="IPR051397">
    <property type="entry name" value="Zn-ADH-like_protein"/>
</dbReference>
<dbReference type="Pfam" id="PF00107">
    <property type="entry name" value="ADH_zinc_N"/>
    <property type="match status" value="1"/>
</dbReference>
<protein>
    <submittedName>
        <fullName evidence="2">YhdH/YhfP family quinone oxidoreductase</fullName>
    </submittedName>
</protein>
<reference evidence="2 3" key="1">
    <citation type="submission" date="2023-07" db="EMBL/GenBank/DDBJ databases">
        <title>Genomic Encyclopedia of Type Strains, Phase IV (KMG-IV): sequencing the most valuable type-strain genomes for metagenomic binning, comparative biology and taxonomic classification.</title>
        <authorList>
            <person name="Goeker M."/>
        </authorList>
    </citation>
    <scope>NUCLEOTIDE SEQUENCE [LARGE SCALE GENOMIC DNA]</scope>
    <source>
        <strain evidence="2 3">DSM 17740</strain>
    </source>
</reference>
<evidence type="ECO:0000259" key="1">
    <source>
        <dbReference type="SMART" id="SM00829"/>
    </source>
</evidence>
<dbReference type="InterPro" id="IPR011032">
    <property type="entry name" value="GroES-like_sf"/>
</dbReference>
<dbReference type="InterPro" id="IPR013149">
    <property type="entry name" value="ADH-like_C"/>
</dbReference>
<dbReference type="InterPro" id="IPR020843">
    <property type="entry name" value="ER"/>
</dbReference>
<dbReference type="InterPro" id="IPR013154">
    <property type="entry name" value="ADH-like_N"/>
</dbReference>
<gene>
    <name evidence="2" type="ORF">J2S00_000838</name>
</gene>
<feature type="domain" description="Enoyl reductase (ER)" evidence="1">
    <location>
        <begin position="19"/>
        <end position="326"/>
    </location>
</feature>
<dbReference type="CDD" id="cd08289">
    <property type="entry name" value="MDR_yhfp_like"/>
    <property type="match status" value="1"/>
</dbReference>
<sequence length="328" mass="35295">MSTFRALLVNKTDQSFTVGIESLSLDDLPEGEVTVRVAYSSVNYKDGLAAIPNGRILTRYPMIPGIDLAGTVVRSTDSRFKEGDKVIATSYDIGVSHEGGFSEYARVKADWVVPLPQGLTLKEAMALGTAGITAALSVHGLEGHGVTPDKGPVLVTGATGGVGSLAVAMLSKRGYDVVASTGKEAEHDYLRQLGAKEIIHRQELTPEKIRPLDQRRWAGAVDPVGGKTLAYVLSAMDYGGTVAVSGLTGGTEVNTTVFPFILRGVNLLGIDSVYCPMELRRMLWERLASDLKPDRLDVITTEITFDQLPQTLSQILQGKLRGRQVVRL</sequence>
<dbReference type="InterPro" id="IPR014188">
    <property type="entry name" value="Acrylyl-CoA_reductase_AcuI"/>
</dbReference>
<dbReference type="PANTHER" id="PTHR43677:SF1">
    <property type="entry name" value="ACRYLYL-COA REDUCTASE ACUI-RELATED"/>
    <property type="match status" value="1"/>
</dbReference>
<organism evidence="2 3">
    <name type="scientific">Caldalkalibacillus uzonensis</name>
    <dbReference type="NCBI Taxonomy" id="353224"/>
    <lineage>
        <taxon>Bacteria</taxon>
        <taxon>Bacillati</taxon>
        <taxon>Bacillota</taxon>
        <taxon>Bacilli</taxon>
        <taxon>Bacillales</taxon>
        <taxon>Bacillaceae</taxon>
        <taxon>Caldalkalibacillus</taxon>
    </lineage>
</organism>
<dbReference type="Gene3D" id="3.40.50.720">
    <property type="entry name" value="NAD(P)-binding Rossmann-like Domain"/>
    <property type="match status" value="1"/>
</dbReference>
<dbReference type="PANTHER" id="PTHR43677">
    <property type="entry name" value="SHORT-CHAIN DEHYDROGENASE/REDUCTASE"/>
    <property type="match status" value="1"/>
</dbReference>
<keyword evidence="3" id="KW-1185">Reference proteome</keyword>
<dbReference type="EMBL" id="JAUSUQ010000002">
    <property type="protein sequence ID" value="MDQ0338055.1"/>
    <property type="molecule type" value="Genomic_DNA"/>
</dbReference>
<dbReference type="Pfam" id="PF08240">
    <property type="entry name" value="ADH_N"/>
    <property type="match status" value="1"/>
</dbReference>
<dbReference type="Proteomes" id="UP001232445">
    <property type="component" value="Unassembled WGS sequence"/>
</dbReference>
<dbReference type="SUPFAM" id="SSF51735">
    <property type="entry name" value="NAD(P)-binding Rossmann-fold domains"/>
    <property type="match status" value="1"/>
</dbReference>
<evidence type="ECO:0000313" key="3">
    <source>
        <dbReference type="Proteomes" id="UP001232445"/>
    </source>
</evidence>
<evidence type="ECO:0000313" key="2">
    <source>
        <dbReference type="EMBL" id="MDQ0338055.1"/>
    </source>
</evidence>
<dbReference type="SMART" id="SM00829">
    <property type="entry name" value="PKS_ER"/>
    <property type="match status" value="1"/>
</dbReference>
<dbReference type="Gene3D" id="3.90.180.10">
    <property type="entry name" value="Medium-chain alcohol dehydrogenases, catalytic domain"/>
    <property type="match status" value="1"/>
</dbReference>
<proteinExistence type="predicted"/>
<name>A0ABU0CRD2_9BACI</name>
<comment type="caution">
    <text evidence="2">The sequence shown here is derived from an EMBL/GenBank/DDBJ whole genome shotgun (WGS) entry which is preliminary data.</text>
</comment>
<dbReference type="InterPro" id="IPR036291">
    <property type="entry name" value="NAD(P)-bd_dom_sf"/>
</dbReference>